<protein>
    <submittedName>
        <fullName evidence="4">Cysteine hydrolase family protein</fullName>
    </submittedName>
</protein>
<sequence>MSMKSPCGCGHDHSHSTADTDQNGMNRRNFLTTTAAGVAATAATGMAVAGFADAAQAASTNPAYAAPEKPGLPASNMELKKGRAALVVVDPQIDFLSPDGVSWGVVGESVTEHGVVDNLTRLFKTAKAADLPVVISPHFYYPHDHRWEMEGALEKVMHSIGMFDRPGPLTLEGFEGSGADFMAEYKPYIFDGKTIITSPHKVYGPEQNDATLQLRKLHVDQIILAGMSANLCVESHMREFLEQGFEVAVVQDATAGAKVPEGDGYLAALINFRMIANAVWTTEEAVSRMTTLGA</sequence>
<comment type="caution">
    <text evidence="4">The sequence shown here is derived from an EMBL/GenBank/DDBJ whole genome shotgun (WGS) entry which is preliminary data.</text>
</comment>
<dbReference type="InterPro" id="IPR000868">
    <property type="entry name" value="Isochorismatase-like_dom"/>
</dbReference>
<evidence type="ECO:0000256" key="2">
    <source>
        <dbReference type="SAM" id="MobiDB-lite"/>
    </source>
</evidence>
<evidence type="ECO:0000259" key="3">
    <source>
        <dbReference type="Pfam" id="PF00857"/>
    </source>
</evidence>
<dbReference type="SUPFAM" id="SSF52499">
    <property type="entry name" value="Isochorismatase-like hydrolases"/>
    <property type="match status" value="1"/>
</dbReference>
<evidence type="ECO:0000313" key="5">
    <source>
        <dbReference type="Proteomes" id="UP001597327"/>
    </source>
</evidence>
<keyword evidence="5" id="KW-1185">Reference proteome</keyword>
<name>A0ABW4JWK8_9HYPH</name>
<keyword evidence="1 4" id="KW-0378">Hydrolase</keyword>
<organism evidence="4 5">
    <name type="scientific">Roseibium aestuarii</name>
    <dbReference type="NCBI Taxonomy" id="2600299"/>
    <lineage>
        <taxon>Bacteria</taxon>
        <taxon>Pseudomonadati</taxon>
        <taxon>Pseudomonadota</taxon>
        <taxon>Alphaproteobacteria</taxon>
        <taxon>Hyphomicrobiales</taxon>
        <taxon>Stappiaceae</taxon>
        <taxon>Roseibium</taxon>
    </lineage>
</organism>
<dbReference type="PANTHER" id="PTHR43540">
    <property type="entry name" value="PEROXYUREIDOACRYLATE/UREIDOACRYLATE AMIDOHYDROLASE-RELATED"/>
    <property type="match status" value="1"/>
</dbReference>
<dbReference type="Pfam" id="PF00857">
    <property type="entry name" value="Isochorismatase"/>
    <property type="match status" value="1"/>
</dbReference>
<dbReference type="RefSeq" id="WP_377175022.1">
    <property type="nucleotide sequence ID" value="NZ_JBHUFA010000001.1"/>
</dbReference>
<dbReference type="InterPro" id="IPR050272">
    <property type="entry name" value="Isochorismatase-like_hydrls"/>
</dbReference>
<proteinExistence type="predicted"/>
<dbReference type="Proteomes" id="UP001597327">
    <property type="component" value="Unassembled WGS sequence"/>
</dbReference>
<reference evidence="5" key="1">
    <citation type="journal article" date="2019" name="Int. J. Syst. Evol. Microbiol.">
        <title>The Global Catalogue of Microorganisms (GCM) 10K type strain sequencing project: providing services to taxonomists for standard genome sequencing and annotation.</title>
        <authorList>
            <consortium name="The Broad Institute Genomics Platform"/>
            <consortium name="The Broad Institute Genome Sequencing Center for Infectious Disease"/>
            <person name="Wu L."/>
            <person name="Ma J."/>
        </authorList>
    </citation>
    <scope>NUCLEOTIDE SEQUENCE [LARGE SCALE GENOMIC DNA]</scope>
    <source>
        <strain evidence="5">JCM 3369</strain>
    </source>
</reference>
<dbReference type="Gene3D" id="3.40.50.850">
    <property type="entry name" value="Isochorismatase-like"/>
    <property type="match status" value="1"/>
</dbReference>
<accession>A0ABW4JWK8</accession>
<evidence type="ECO:0000256" key="1">
    <source>
        <dbReference type="ARBA" id="ARBA00022801"/>
    </source>
</evidence>
<dbReference type="InterPro" id="IPR036380">
    <property type="entry name" value="Isochorismatase-like_sf"/>
</dbReference>
<dbReference type="InterPro" id="IPR006311">
    <property type="entry name" value="TAT_signal"/>
</dbReference>
<dbReference type="EMBL" id="JBHUFA010000001">
    <property type="protein sequence ID" value="MFD1695136.1"/>
    <property type="molecule type" value="Genomic_DNA"/>
</dbReference>
<feature type="domain" description="Isochorismatase-like" evidence="3">
    <location>
        <begin position="84"/>
        <end position="283"/>
    </location>
</feature>
<dbReference type="GO" id="GO:0016787">
    <property type="term" value="F:hydrolase activity"/>
    <property type="evidence" value="ECO:0007669"/>
    <property type="project" value="UniProtKB-KW"/>
</dbReference>
<gene>
    <name evidence="4" type="ORF">ACFSC7_06380</name>
</gene>
<evidence type="ECO:0000313" key="4">
    <source>
        <dbReference type="EMBL" id="MFD1695136.1"/>
    </source>
</evidence>
<feature type="region of interest" description="Disordered" evidence="2">
    <location>
        <begin position="1"/>
        <end position="25"/>
    </location>
</feature>
<dbReference type="CDD" id="cd00431">
    <property type="entry name" value="cysteine_hydrolases"/>
    <property type="match status" value="1"/>
</dbReference>
<dbReference type="PROSITE" id="PS51318">
    <property type="entry name" value="TAT"/>
    <property type="match status" value="1"/>
</dbReference>